<keyword evidence="1" id="KW-1133">Transmembrane helix</keyword>
<feature type="transmembrane region" description="Helical" evidence="1">
    <location>
        <begin position="6"/>
        <end position="24"/>
    </location>
</feature>
<name>A0A2R6AIU1_9ARCH</name>
<evidence type="ECO:0000313" key="2">
    <source>
        <dbReference type="EMBL" id="PSN86243.1"/>
    </source>
</evidence>
<feature type="transmembrane region" description="Helical" evidence="1">
    <location>
        <begin position="179"/>
        <end position="205"/>
    </location>
</feature>
<dbReference type="EMBL" id="NEXE01000215">
    <property type="protein sequence ID" value="PSN86243.1"/>
    <property type="molecule type" value="Genomic_DNA"/>
</dbReference>
<sequence>MNLVGSAMVTIFLLLPSFAYPNLLSQINVKSMERKLSLSSWLGLAGGALLASTVLVYGYLLRLSPFNPGSLLRIETLTRLSVILSYLCAALYAVAYYENGSLLMAAFRDGRSWSLNSAGWLLRVTGITVIISALLVENPFAVGLDERVSALLGSTQPGFPPYPPLPVPYPYPGGAYSGWMIQAGVFGVVGVFGLMSSFAASLLIFTGARNIFKQRVSK</sequence>
<protein>
    <submittedName>
        <fullName evidence="2">Uncharacterized protein</fullName>
    </submittedName>
</protein>
<accession>A0A2R6AIU1</accession>
<keyword evidence="1" id="KW-0812">Transmembrane</keyword>
<feature type="transmembrane region" description="Helical" evidence="1">
    <location>
        <begin position="36"/>
        <end position="60"/>
    </location>
</feature>
<proteinExistence type="predicted"/>
<gene>
    <name evidence="2" type="ORF">B9Q03_11810</name>
</gene>
<comment type="caution">
    <text evidence="2">The sequence shown here is derived from an EMBL/GenBank/DDBJ whole genome shotgun (WGS) entry which is preliminary data.</text>
</comment>
<reference evidence="2 3" key="1">
    <citation type="submission" date="2017-04" db="EMBL/GenBank/DDBJ databases">
        <title>Novel microbial lineages endemic to geothermal iron-oxide mats fill important gaps in the evolutionary history of Archaea.</title>
        <authorList>
            <person name="Jay Z.J."/>
            <person name="Beam J.P."/>
            <person name="Dlakic M."/>
            <person name="Rusch D.B."/>
            <person name="Kozubal M.A."/>
            <person name="Inskeep W.P."/>
        </authorList>
    </citation>
    <scope>NUCLEOTIDE SEQUENCE [LARGE SCALE GENOMIC DNA]</scope>
    <source>
        <strain evidence="2">OSP_D</strain>
    </source>
</reference>
<feature type="transmembrane region" description="Helical" evidence="1">
    <location>
        <begin position="118"/>
        <end position="136"/>
    </location>
</feature>
<keyword evidence="1" id="KW-0472">Membrane</keyword>
<dbReference type="AlphaFoldDB" id="A0A2R6AIU1"/>
<evidence type="ECO:0000256" key="1">
    <source>
        <dbReference type="SAM" id="Phobius"/>
    </source>
</evidence>
<dbReference type="Proteomes" id="UP000240322">
    <property type="component" value="Unassembled WGS sequence"/>
</dbReference>
<organism evidence="2 3">
    <name type="scientific">Candidatus Marsarchaeota G2 archaeon OSP_D</name>
    <dbReference type="NCBI Taxonomy" id="1978157"/>
    <lineage>
        <taxon>Archaea</taxon>
        <taxon>Candidatus Marsarchaeota</taxon>
        <taxon>Candidatus Marsarchaeota group 2</taxon>
    </lineage>
</organism>
<feature type="transmembrane region" description="Helical" evidence="1">
    <location>
        <begin position="80"/>
        <end position="97"/>
    </location>
</feature>
<evidence type="ECO:0000313" key="3">
    <source>
        <dbReference type="Proteomes" id="UP000240322"/>
    </source>
</evidence>